<dbReference type="Proteomes" id="UP000077248">
    <property type="component" value="Unassembled WGS sequence"/>
</dbReference>
<organism evidence="2 3">
    <name type="scientific">Alternaria alternata</name>
    <name type="common">Alternaria rot fungus</name>
    <name type="synonym">Torula alternata</name>
    <dbReference type="NCBI Taxonomy" id="5599"/>
    <lineage>
        <taxon>Eukaryota</taxon>
        <taxon>Fungi</taxon>
        <taxon>Dikarya</taxon>
        <taxon>Ascomycota</taxon>
        <taxon>Pezizomycotina</taxon>
        <taxon>Dothideomycetes</taxon>
        <taxon>Pleosporomycetidae</taxon>
        <taxon>Pleosporales</taxon>
        <taxon>Pleosporineae</taxon>
        <taxon>Pleosporaceae</taxon>
        <taxon>Alternaria</taxon>
        <taxon>Alternaria sect. Alternaria</taxon>
        <taxon>Alternaria alternata complex</taxon>
    </lineage>
</organism>
<dbReference type="AlphaFoldDB" id="A0A177DVD0"/>
<reference evidence="2 3" key="1">
    <citation type="submission" date="2016-05" db="EMBL/GenBank/DDBJ databases">
        <title>Comparative analysis of secretome profiles of manganese(II)-oxidizing ascomycete fungi.</title>
        <authorList>
            <consortium name="DOE Joint Genome Institute"/>
            <person name="Zeiner C.A."/>
            <person name="Purvine S.O."/>
            <person name="Zink E.M."/>
            <person name="Wu S."/>
            <person name="Pasa-Tolic L."/>
            <person name="Chaput D.L."/>
            <person name="Haridas S."/>
            <person name="Grigoriev I.V."/>
            <person name="Santelli C.M."/>
            <person name="Hansel C.M."/>
        </authorList>
    </citation>
    <scope>NUCLEOTIDE SEQUENCE [LARGE SCALE GENOMIC DNA]</scope>
    <source>
        <strain evidence="2 3">SRC1lrK2f</strain>
    </source>
</reference>
<evidence type="ECO:0008006" key="4">
    <source>
        <dbReference type="Google" id="ProtNLM"/>
    </source>
</evidence>
<dbReference type="KEGG" id="aalt:CC77DRAFT_720092"/>
<name>A0A177DVD0_ALTAL</name>
<protein>
    <recommendedName>
        <fullName evidence="4">Secreted protein</fullName>
    </recommendedName>
</protein>
<dbReference type="VEuPathDB" id="FungiDB:CC77DRAFT_720092"/>
<proteinExistence type="predicted"/>
<feature type="signal peptide" evidence="1">
    <location>
        <begin position="1"/>
        <end position="18"/>
    </location>
</feature>
<evidence type="ECO:0000256" key="1">
    <source>
        <dbReference type="SAM" id="SignalP"/>
    </source>
</evidence>
<dbReference type="RefSeq" id="XP_018388879.1">
    <property type="nucleotide sequence ID" value="XM_018532894.1"/>
</dbReference>
<feature type="chain" id="PRO_5008059874" description="Secreted protein" evidence="1">
    <location>
        <begin position="19"/>
        <end position="80"/>
    </location>
</feature>
<keyword evidence="3" id="KW-1185">Reference proteome</keyword>
<dbReference type="GeneID" id="29118488"/>
<evidence type="ECO:0000313" key="3">
    <source>
        <dbReference type="Proteomes" id="UP000077248"/>
    </source>
</evidence>
<gene>
    <name evidence="2" type="ORF">CC77DRAFT_720092</name>
</gene>
<sequence>MLLFGAFGYLYCFVDVATQPNPTQLPAAQGQAVVLRYHPQAGDARFNEMTTSRVGCCPTLTTIDLSIAVSTDVMLLIVNM</sequence>
<evidence type="ECO:0000313" key="2">
    <source>
        <dbReference type="EMBL" id="OAG23458.1"/>
    </source>
</evidence>
<keyword evidence="1" id="KW-0732">Signal</keyword>
<dbReference type="EMBL" id="KV441473">
    <property type="protein sequence ID" value="OAG23458.1"/>
    <property type="molecule type" value="Genomic_DNA"/>
</dbReference>
<accession>A0A177DVD0</accession>